<gene>
    <name evidence="13" type="ORF">JL102_03855</name>
</gene>
<keyword evidence="10" id="KW-0732">Signal</keyword>
<evidence type="ECO:0000256" key="7">
    <source>
        <dbReference type="ARBA" id="ARBA00023237"/>
    </source>
</evidence>
<dbReference type="InterPro" id="IPR039426">
    <property type="entry name" value="TonB-dep_rcpt-like"/>
</dbReference>
<feature type="domain" description="TonB-dependent receptor plug" evidence="12">
    <location>
        <begin position="225"/>
        <end position="340"/>
    </location>
</feature>
<keyword evidence="6 8" id="KW-0472">Membrane</keyword>
<dbReference type="Gene3D" id="2.60.40.1120">
    <property type="entry name" value="Carboxypeptidase-like, regulatory domain"/>
    <property type="match status" value="1"/>
</dbReference>
<dbReference type="InterPro" id="IPR036942">
    <property type="entry name" value="Beta-barrel_TonB_sf"/>
</dbReference>
<evidence type="ECO:0000256" key="5">
    <source>
        <dbReference type="ARBA" id="ARBA00023077"/>
    </source>
</evidence>
<keyword evidence="14" id="KW-1185">Reference proteome</keyword>
<evidence type="ECO:0000313" key="13">
    <source>
        <dbReference type="EMBL" id="MBL3655250.1"/>
    </source>
</evidence>
<dbReference type="InterPro" id="IPR037066">
    <property type="entry name" value="Plug_dom_sf"/>
</dbReference>
<evidence type="ECO:0000259" key="12">
    <source>
        <dbReference type="Pfam" id="PF07715"/>
    </source>
</evidence>
<evidence type="ECO:0000256" key="9">
    <source>
        <dbReference type="RuleBase" id="RU003357"/>
    </source>
</evidence>
<accession>A0A937F3X1</accession>
<evidence type="ECO:0000256" key="4">
    <source>
        <dbReference type="ARBA" id="ARBA00022692"/>
    </source>
</evidence>
<evidence type="ECO:0000256" key="6">
    <source>
        <dbReference type="ARBA" id="ARBA00023136"/>
    </source>
</evidence>
<evidence type="ECO:0000259" key="11">
    <source>
        <dbReference type="Pfam" id="PF00593"/>
    </source>
</evidence>
<evidence type="ECO:0000256" key="2">
    <source>
        <dbReference type="ARBA" id="ARBA00022448"/>
    </source>
</evidence>
<evidence type="ECO:0000256" key="8">
    <source>
        <dbReference type="PROSITE-ProRule" id="PRU01360"/>
    </source>
</evidence>
<keyword evidence="3 8" id="KW-1134">Transmembrane beta strand</keyword>
<proteinExistence type="inferred from homology"/>
<dbReference type="SUPFAM" id="SSF56935">
    <property type="entry name" value="Porins"/>
    <property type="match status" value="1"/>
</dbReference>
<feature type="chain" id="PRO_5037787301" evidence="10">
    <location>
        <begin position="33"/>
        <end position="1089"/>
    </location>
</feature>
<dbReference type="InterPro" id="IPR023996">
    <property type="entry name" value="TonB-dep_OMP_SusC/RagA"/>
</dbReference>
<dbReference type="EMBL" id="JAESIY010000002">
    <property type="protein sequence ID" value="MBL3655250.1"/>
    <property type="molecule type" value="Genomic_DNA"/>
</dbReference>
<dbReference type="InterPro" id="IPR012910">
    <property type="entry name" value="Plug_dom"/>
</dbReference>
<dbReference type="Pfam" id="PF00593">
    <property type="entry name" value="TonB_dep_Rec_b-barrel"/>
    <property type="match status" value="1"/>
</dbReference>
<feature type="signal peptide" evidence="10">
    <location>
        <begin position="1"/>
        <end position="32"/>
    </location>
</feature>
<dbReference type="InterPro" id="IPR000531">
    <property type="entry name" value="Beta-barrel_TonB"/>
</dbReference>
<reference evidence="13" key="1">
    <citation type="submission" date="2021-01" db="EMBL/GenBank/DDBJ databases">
        <title>Fulvivirga kasyanovii gen. nov., sp nov., a novel member of the phylum Bacteroidetes isolated from seawater in a mussel farm.</title>
        <authorList>
            <person name="Zhao L.-H."/>
            <person name="Wang Z.-J."/>
        </authorList>
    </citation>
    <scope>NUCLEOTIDE SEQUENCE</scope>
    <source>
        <strain evidence="13">2943</strain>
    </source>
</reference>
<dbReference type="InterPro" id="IPR008969">
    <property type="entry name" value="CarboxyPept-like_regulatory"/>
</dbReference>
<dbReference type="Gene3D" id="2.170.130.10">
    <property type="entry name" value="TonB-dependent receptor, plug domain"/>
    <property type="match status" value="1"/>
</dbReference>
<keyword evidence="4 8" id="KW-0812">Transmembrane</keyword>
<dbReference type="AlphaFoldDB" id="A0A937F3X1"/>
<feature type="domain" description="TonB-dependent receptor-like beta-barrel" evidence="11">
    <location>
        <begin position="500"/>
        <end position="1053"/>
    </location>
</feature>
<name>A0A937F3X1_9BACT</name>
<dbReference type="FunFam" id="2.170.130.10:FF:000008">
    <property type="entry name" value="SusC/RagA family TonB-linked outer membrane protein"/>
    <property type="match status" value="1"/>
</dbReference>
<dbReference type="GO" id="GO:0009279">
    <property type="term" value="C:cell outer membrane"/>
    <property type="evidence" value="ECO:0007669"/>
    <property type="project" value="UniProtKB-SubCell"/>
</dbReference>
<keyword evidence="13" id="KW-0675">Receptor</keyword>
<dbReference type="Pfam" id="PF13715">
    <property type="entry name" value="CarbopepD_reg_2"/>
    <property type="match status" value="1"/>
</dbReference>
<dbReference type="Gene3D" id="2.40.170.20">
    <property type="entry name" value="TonB-dependent receptor, beta-barrel domain"/>
    <property type="match status" value="1"/>
</dbReference>
<keyword evidence="7 8" id="KW-0998">Cell outer membrane</keyword>
<sequence>MKFKVLKKMIMLSRWCLYIFVMHALFFSFASAKSNSQQLSIDEIKVSIKLKDGLIKDVFSEIENQSGFQFAYESQDLPTDITFSFNGNKQSIATILKEVGESASLNFRRVNNQIDVSKSVTTEAPIVEEVIMSQTVKGIVKDEEGNPLPGVNILIKGTSQGTITDFEGNFSIEVPDESSVLIFSFIGYIKEEVTVQNQTNLNIMLMPDVTSLTEVVVIGYGTQEKSDVTGSVASISEKDFNPGQVTSPDQLISGKVAGVQITSNGGAPGSGSTIRIRGGSSLNASNDPLIVIDGVPLDNNNVAGSSNPLSFINPNDIESVNVLKDASATAIYGSRASNGVLIINTKKGKSGQDFKVNFSTLTSVSTVPRKVDVLSADEFRKVVAEYAPTQENLLGNANTDWQDEIFKDAISSDNNLSVSGSLKNLPYRVSLGYLNQDGVVKTSNLERTTAAITLTPYLLDDALKITFNVKGIYSKNRFADQGAISSAISYDPTQPVFSENQFGNYTQWRDNEGNPITQTSYNPVSLLAQSHNVGEAKRSIGNVQLDYQLPFLNGLSANLNLGYDVSTSEGSNDIPAEAAFAYTQGGSFTKYGQDKSNYLADFYLNYKHELVSINSKIDFTAGYSYQDFKIDNHTYDELNAEGAVVTPAAVPMNPKYRLKSYFGRLNYGFMDKYLLTATLRADGSSRFSEDNRWGLFPSLALAWKVKSESFLKDSKLVSDMKLRVGYGITGQQDFGDYFPYLPRYTYSNENAQYQLGDQFYTTLRPEAYDKNIKWEETTTYNAGIDYGLWNDKLTGSLDFYYKKTDDLLAVVTVAAGSNLTNRLFTNVGSIENKGVELALNYNAITTNKFEWDLGINATYNTTEIVNLSKTSDENSEGIPVGNFSNGNTVQIHTVGSQPFAFYVYQQVYDENGKPIEDVYVDRNNDNIINSDDLYRYKSPAPKFYFGFNSTLSYDKWTLSFLLSGSVGNYVYNNINSGNATYRNLNYANYITNLTDNVKETNFRSINETNRRLSDYYVENASFLRMSNMSLSYDVGRLWNEKIGLRLAANAQNLFLITNYSGLDPEISGGIDNNIYPRPRIYSLSVNVDF</sequence>
<comment type="caution">
    <text evidence="13">The sequence shown here is derived from an EMBL/GenBank/DDBJ whole genome shotgun (WGS) entry which is preliminary data.</text>
</comment>
<evidence type="ECO:0000256" key="10">
    <source>
        <dbReference type="SAM" id="SignalP"/>
    </source>
</evidence>
<dbReference type="Pfam" id="PF07715">
    <property type="entry name" value="Plug"/>
    <property type="match status" value="1"/>
</dbReference>
<dbReference type="NCBIfam" id="TIGR04056">
    <property type="entry name" value="OMP_RagA_SusC"/>
    <property type="match status" value="1"/>
</dbReference>
<dbReference type="FunFam" id="2.60.40.1120:FF:000003">
    <property type="entry name" value="Outer membrane protein Omp121"/>
    <property type="match status" value="1"/>
</dbReference>
<dbReference type="PROSITE" id="PS52016">
    <property type="entry name" value="TONB_DEPENDENT_REC_3"/>
    <property type="match status" value="1"/>
</dbReference>
<dbReference type="Proteomes" id="UP000659388">
    <property type="component" value="Unassembled WGS sequence"/>
</dbReference>
<evidence type="ECO:0000313" key="14">
    <source>
        <dbReference type="Proteomes" id="UP000659388"/>
    </source>
</evidence>
<dbReference type="SUPFAM" id="SSF49464">
    <property type="entry name" value="Carboxypeptidase regulatory domain-like"/>
    <property type="match status" value="1"/>
</dbReference>
<dbReference type="RefSeq" id="WP_202242755.1">
    <property type="nucleotide sequence ID" value="NZ_JAESIY010000002.1"/>
</dbReference>
<evidence type="ECO:0000256" key="3">
    <source>
        <dbReference type="ARBA" id="ARBA00022452"/>
    </source>
</evidence>
<dbReference type="InterPro" id="IPR023997">
    <property type="entry name" value="TonB-dep_OMP_SusC/RagA_CS"/>
</dbReference>
<protein>
    <submittedName>
        <fullName evidence="13">TonB-dependent receptor</fullName>
    </submittedName>
</protein>
<keyword evidence="5 9" id="KW-0798">TonB box</keyword>
<keyword evidence="2 8" id="KW-0813">Transport</keyword>
<evidence type="ECO:0000256" key="1">
    <source>
        <dbReference type="ARBA" id="ARBA00004571"/>
    </source>
</evidence>
<comment type="similarity">
    <text evidence="8 9">Belongs to the TonB-dependent receptor family.</text>
</comment>
<dbReference type="NCBIfam" id="TIGR04057">
    <property type="entry name" value="SusC_RagA_signa"/>
    <property type="match status" value="1"/>
</dbReference>
<organism evidence="13 14">
    <name type="scientific">Fulvivirga sediminis</name>
    <dbReference type="NCBI Taxonomy" id="2803949"/>
    <lineage>
        <taxon>Bacteria</taxon>
        <taxon>Pseudomonadati</taxon>
        <taxon>Bacteroidota</taxon>
        <taxon>Cytophagia</taxon>
        <taxon>Cytophagales</taxon>
        <taxon>Fulvivirgaceae</taxon>
        <taxon>Fulvivirga</taxon>
    </lineage>
</organism>
<comment type="subcellular location">
    <subcellularLocation>
        <location evidence="1 8">Cell outer membrane</location>
        <topology evidence="1 8">Multi-pass membrane protein</topology>
    </subcellularLocation>
</comment>